<dbReference type="GO" id="GO:0016788">
    <property type="term" value="F:hydrolase activity, acting on ester bonds"/>
    <property type="evidence" value="ECO:0007669"/>
    <property type="project" value="InterPro"/>
</dbReference>
<evidence type="ECO:0008006" key="5">
    <source>
        <dbReference type="Google" id="ProtNLM"/>
    </source>
</evidence>
<dbReference type="InterPro" id="IPR051058">
    <property type="entry name" value="GDSL_Est/Lipase"/>
</dbReference>
<dbReference type="EMBL" id="RARA01000027">
    <property type="protein sequence ID" value="ROT46874.1"/>
    <property type="molecule type" value="Genomic_DNA"/>
</dbReference>
<organism evidence="2 4">
    <name type="scientific">Candidatus Cardinium hertigii</name>
    <dbReference type="NCBI Taxonomy" id="247481"/>
    <lineage>
        <taxon>Bacteria</taxon>
        <taxon>Pseudomonadati</taxon>
        <taxon>Bacteroidota</taxon>
        <taxon>Cytophagia</taxon>
        <taxon>Cytophagales</taxon>
        <taxon>Amoebophilaceae</taxon>
        <taxon>Candidatus Cardinium</taxon>
    </lineage>
</organism>
<keyword evidence="1" id="KW-0378">Hydrolase</keyword>
<dbReference type="PANTHER" id="PTHR45648">
    <property type="entry name" value="GDSL LIPASE/ACYLHYDROLASE FAMILY PROTEIN (AFU_ORTHOLOGUE AFUA_4G14700)"/>
    <property type="match status" value="1"/>
</dbReference>
<dbReference type="SUPFAM" id="SSF52266">
    <property type="entry name" value="SGNH hydrolase"/>
    <property type="match status" value="1"/>
</dbReference>
<dbReference type="Proteomes" id="UP000270927">
    <property type="component" value="Unassembled WGS sequence"/>
</dbReference>
<dbReference type="InterPro" id="IPR036514">
    <property type="entry name" value="SGNH_hydro_sf"/>
</dbReference>
<reference evidence="2 4" key="1">
    <citation type="submission" date="2018-09" db="EMBL/GenBank/DDBJ databases">
        <title>Comparative Genomics of Wolbachia-Cardinium Dual Endosymbiosis in a Plant-Parasitic Nematode.</title>
        <authorList>
            <person name="Brown A.M.V."/>
            <person name="Wasala S.K."/>
            <person name="Howe D.K."/>
            <person name="Peetz A.B."/>
            <person name="Zasada I.A."/>
            <person name="Denver D.R."/>
        </authorList>
    </citation>
    <scope>NUCLEOTIDE SEQUENCE [LARGE SCALE GENOMIC DNA]</scope>
    <source>
        <strain evidence="2 4">Pp_1</strain>
    </source>
</reference>
<dbReference type="OrthoDB" id="390278at2"/>
<evidence type="ECO:0000313" key="3">
    <source>
        <dbReference type="EMBL" id="ROT46877.1"/>
    </source>
</evidence>
<dbReference type="Pfam" id="PF00657">
    <property type="entry name" value="Lipase_GDSL"/>
    <property type="match status" value="1"/>
</dbReference>
<keyword evidence="4" id="KW-1185">Reference proteome</keyword>
<dbReference type="EMBL" id="RARA01000027">
    <property type="protein sequence ID" value="ROT46877.1"/>
    <property type="molecule type" value="Genomic_DNA"/>
</dbReference>
<proteinExistence type="predicted"/>
<evidence type="ECO:0000256" key="1">
    <source>
        <dbReference type="ARBA" id="ARBA00022801"/>
    </source>
</evidence>
<accession>A0A3N2QAR1</accession>
<dbReference type="Gene3D" id="3.40.50.1110">
    <property type="entry name" value="SGNH hydrolase"/>
    <property type="match status" value="1"/>
</dbReference>
<protein>
    <recommendedName>
        <fullName evidence="5">SGNH/GDSL hydrolase family protein</fullName>
    </recommendedName>
</protein>
<evidence type="ECO:0000313" key="2">
    <source>
        <dbReference type="EMBL" id="ROT46874.1"/>
    </source>
</evidence>
<sequence>MIKLSILLFRRGPSIKYMPNLIISCCICMMTMLGSCAKQGTLNMKQESDNAIDDLDKVLAKMSVKSPICDEQKLRIRLFHNAMVFGDSLSDEGVLLAALNTISNKEIVFSPIFHESRSLSNGPLTFERVVSGLNLPALTVGFSFPFSQGIKEKAGTNYAAAMAAATPGNDLLHGMIVNHLQLSKQIDAAIRHNPSLGKDDLCFIMILGNDIMRALDAGEREGNKIIDCAANELKNAINRLAEKGVTHIVVANAPNIGLIPKFVGTNKQALATALTVSINQKIIDILRDCNKKWSLYGVQVLLFDLFKQSTEIINAYDKKGYDTTHPGVTDVEDNFNSTQKFFSLWTQGGTIHATYKPPRTKENMDNAVFFDSFHPTGGVHKKLGNHILEHVIPKFEENKEAEAYLQVATTSLAEIDLD</sequence>
<evidence type="ECO:0000313" key="4">
    <source>
        <dbReference type="Proteomes" id="UP000270927"/>
    </source>
</evidence>
<dbReference type="InterPro" id="IPR001087">
    <property type="entry name" value="GDSL"/>
</dbReference>
<gene>
    <name evidence="2" type="ORF">EDM02_04785</name>
    <name evidence="3" type="ORF">EDM02_04810</name>
</gene>
<dbReference type="AlphaFoldDB" id="A0A3N2QAR1"/>
<dbReference type="PANTHER" id="PTHR45648:SF1">
    <property type="entry name" value="GDSL ESTERASE_LIPASE"/>
    <property type="match status" value="1"/>
</dbReference>
<name>A0A3N2QAR1_9BACT</name>
<comment type="caution">
    <text evidence="2">The sequence shown here is derived from an EMBL/GenBank/DDBJ whole genome shotgun (WGS) entry which is preliminary data.</text>
</comment>